<gene>
    <name evidence="1" type="ORF">HMPREF7215_1537</name>
</gene>
<evidence type="ECO:0000313" key="1">
    <source>
        <dbReference type="EMBL" id="EFB91452.1"/>
    </source>
</evidence>
<dbReference type="EMBL" id="ADFP01000039">
    <property type="protein sequence ID" value="EFB91452.1"/>
    <property type="molecule type" value="Genomic_DNA"/>
</dbReference>
<reference evidence="1 2" key="1">
    <citation type="submission" date="2009-12" db="EMBL/GenBank/DDBJ databases">
        <authorList>
            <person name="Shrivastava S."/>
            <person name="Madupu R."/>
            <person name="Durkin A.S."/>
            <person name="Torralba M."/>
            <person name="Methe B."/>
            <person name="Sutton G.G."/>
            <person name="Strausberg R.L."/>
            <person name="Nelson K.E."/>
        </authorList>
    </citation>
    <scope>NUCLEOTIDE SEQUENCE [LARGE SCALE GENOMIC DNA]</scope>
    <source>
        <strain evidence="1 2">W5455</strain>
    </source>
</reference>
<name>A0ABM9ZX37_9BACT</name>
<accession>A0ABM9ZX37</accession>
<dbReference type="Proteomes" id="UP000006462">
    <property type="component" value="Unassembled WGS sequence"/>
</dbReference>
<protein>
    <submittedName>
        <fullName evidence="1">Uncharacterized protein</fullName>
    </submittedName>
</protein>
<organism evidence="1 2">
    <name type="scientific">Pyramidobacter piscolens W5455</name>
    <dbReference type="NCBI Taxonomy" id="352165"/>
    <lineage>
        <taxon>Bacteria</taxon>
        <taxon>Thermotogati</taxon>
        <taxon>Synergistota</taxon>
        <taxon>Synergistia</taxon>
        <taxon>Synergistales</taxon>
        <taxon>Dethiosulfovibrionaceae</taxon>
        <taxon>Pyramidobacter</taxon>
    </lineage>
</organism>
<keyword evidence="2" id="KW-1185">Reference proteome</keyword>
<proteinExistence type="predicted"/>
<comment type="caution">
    <text evidence="1">The sequence shown here is derived from an EMBL/GenBank/DDBJ whole genome shotgun (WGS) entry which is preliminary data.</text>
</comment>
<evidence type="ECO:0000313" key="2">
    <source>
        <dbReference type="Proteomes" id="UP000006462"/>
    </source>
</evidence>
<sequence>MKSRAACSLRHGRAKRGILIEKQYQPRDAGAHPPACAIGPFPPSLILSMSCPLFMPNGHA</sequence>